<gene>
    <name evidence="4" type="ORF">DdX_11771</name>
</gene>
<dbReference type="SMART" id="SM00254">
    <property type="entry name" value="ShKT"/>
    <property type="match status" value="5"/>
</dbReference>
<proteinExistence type="predicted"/>
<sequence length="333" mass="36672">MAKTQLLHSSRRLFPYSFLCLILLLNDRSFVEAASRCTAPGGNALSIGPTAEGCKDELSPADCRQNFGINAASTLPNDPTDGTFARPANHPRAPRCTQGTLTILANKCRNTCALCCDHPDFNCKNSLDDTECQNRKADCTKPEMKNLMIKACPATCGFCNEAKEVEVDLSCFDAYGQTTCEEMSRLCYDMRAQDDMRRNCMKTCRFCTPGQGTTTTTVRLPPGVTTAMTTPRPLGTQGTVAPPVIGVNPQTRDIATNCKQNEYLCDDRIYADIMAENCAATCAAYLGTDYGTEDCFDESDACETWDDNFNFCYSTWYTEDEKEAQCAYTCGYC</sequence>
<dbReference type="Gene3D" id="1.10.10.1870">
    <property type="entry name" value="ShTK domain-like"/>
    <property type="match status" value="1"/>
</dbReference>
<dbReference type="EMBL" id="JAKKPZ010000034">
    <property type="protein sequence ID" value="KAI1708692.1"/>
    <property type="molecule type" value="Genomic_DNA"/>
</dbReference>
<protein>
    <recommendedName>
        <fullName evidence="3">ShKT domain-containing protein</fullName>
    </recommendedName>
</protein>
<feature type="signal peptide" evidence="2">
    <location>
        <begin position="1"/>
        <end position="33"/>
    </location>
</feature>
<dbReference type="PANTHER" id="PTHR21724">
    <property type="entry name" value="SHKT DOMAIN-CONTAINING PROTEIN"/>
    <property type="match status" value="1"/>
</dbReference>
<dbReference type="InterPro" id="IPR003582">
    <property type="entry name" value="ShKT_dom"/>
</dbReference>
<evidence type="ECO:0000256" key="2">
    <source>
        <dbReference type="SAM" id="SignalP"/>
    </source>
</evidence>
<accession>A0AAD4N229</accession>
<evidence type="ECO:0000256" key="1">
    <source>
        <dbReference type="PROSITE-ProRule" id="PRU01005"/>
    </source>
</evidence>
<dbReference type="PROSITE" id="PS51670">
    <property type="entry name" value="SHKT"/>
    <property type="match status" value="1"/>
</dbReference>
<dbReference type="Proteomes" id="UP001201812">
    <property type="component" value="Unassembled WGS sequence"/>
</dbReference>
<keyword evidence="5" id="KW-1185">Reference proteome</keyword>
<evidence type="ECO:0000313" key="4">
    <source>
        <dbReference type="EMBL" id="KAI1708692.1"/>
    </source>
</evidence>
<dbReference type="Pfam" id="PF01549">
    <property type="entry name" value="ShK"/>
    <property type="match status" value="4"/>
</dbReference>
<evidence type="ECO:0000259" key="3">
    <source>
        <dbReference type="PROSITE" id="PS51670"/>
    </source>
</evidence>
<organism evidence="4 5">
    <name type="scientific">Ditylenchus destructor</name>
    <dbReference type="NCBI Taxonomy" id="166010"/>
    <lineage>
        <taxon>Eukaryota</taxon>
        <taxon>Metazoa</taxon>
        <taxon>Ecdysozoa</taxon>
        <taxon>Nematoda</taxon>
        <taxon>Chromadorea</taxon>
        <taxon>Rhabditida</taxon>
        <taxon>Tylenchina</taxon>
        <taxon>Tylenchomorpha</taxon>
        <taxon>Sphaerularioidea</taxon>
        <taxon>Anguinidae</taxon>
        <taxon>Anguininae</taxon>
        <taxon>Ditylenchus</taxon>
    </lineage>
</organism>
<evidence type="ECO:0000313" key="5">
    <source>
        <dbReference type="Proteomes" id="UP001201812"/>
    </source>
</evidence>
<dbReference type="AlphaFoldDB" id="A0AAD4N229"/>
<feature type="domain" description="ShKT" evidence="3">
    <location>
        <begin position="123"/>
        <end position="159"/>
    </location>
</feature>
<keyword evidence="2" id="KW-0732">Signal</keyword>
<name>A0AAD4N229_9BILA</name>
<reference evidence="4" key="1">
    <citation type="submission" date="2022-01" db="EMBL/GenBank/DDBJ databases">
        <title>Genome Sequence Resource for Two Populations of Ditylenchus destructor, the Migratory Endoparasitic Phytonematode.</title>
        <authorList>
            <person name="Zhang H."/>
            <person name="Lin R."/>
            <person name="Xie B."/>
        </authorList>
    </citation>
    <scope>NUCLEOTIDE SEQUENCE</scope>
    <source>
        <strain evidence="4">BazhouSP</strain>
    </source>
</reference>
<comment type="caution">
    <text evidence="4">The sequence shown here is derived from an EMBL/GenBank/DDBJ whole genome shotgun (WGS) entry which is preliminary data.</text>
</comment>
<feature type="chain" id="PRO_5042263889" description="ShKT domain-containing protein" evidence="2">
    <location>
        <begin position="34"/>
        <end position="333"/>
    </location>
</feature>
<dbReference type="Gene3D" id="1.10.10.1940">
    <property type="match status" value="2"/>
</dbReference>
<dbReference type="PANTHER" id="PTHR21724:SF109">
    <property type="entry name" value="SHKT DOMAIN-CONTAINING PROTEIN"/>
    <property type="match status" value="1"/>
</dbReference>
<comment type="caution">
    <text evidence="1">Lacks conserved residue(s) required for the propagation of feature annotation.</text>
</comment>